<name>G5JTJ2_STRCG</name>
<comment type="caution">
    <text evidence="1">The sequence shown here is derived from an EMBL/GenBank/DDBJ whole genome shotgun (WGS) entry which is preliminary data.</text>
</comment>
<sequence length="60" mass="6780">MFPRKQKKNQQLFSYSDISHAIIVTVTNCSALLGSAAKILSSYGARKQNRFLENHDVHCL</sequence>
<organism evidence="1 2">
    <name type="scientific">Streptococcus criceti HS-6</name>
    <dbReference type="NCBI Taxonomy" id="873449"/>
    <lineage>
        <taxon>Bacteria</taxon>
        <taxon>Bacillati</taxon>
        <taxon>Bacillota</taxon>
        <taxon>Bacilli</taxon>
        <taxon>Lactobacillales</taxon>
        <taxon>Streptococcaceae</taxon>
        <taxon>Streptococcus</taxon>
    </lineage>
</organism>
<dbReference type="Proteomes" id="UP000004322">
    <property type="component" value="Unassembled WGS sequence"/>
</dbReference>
<evidence type="ECO:0000313" key="2">
    <source>
        <dbReference type="Proteomes" id="UP000004322"/>
    </source>
</evidence>
<evidence type="ECO:0000313" key="1">
    <source>
        <dbReference type="EMBL" id="EHI73545.1"/>
    </source>
</evidence>
<reference evidence="1" key="1">
    <citation type="submission" date="2011-07" db="EMBL/GenBank/DDBJ databases">
        <authorList>
            <person name="Stanhope M.J."/>
            <person name="Durkin A.S."/>
            <person name="Hostetler J."/>
            <person name="Kim M."/>
            <person name="Radune D."/>
            <person name="Singh I."/>
            <person name="Town C.D."/>
        </authorList>
    </citation>
    <scope>NUCLEOTIDE SEQUENCE [LARGE SCALE GENOMIC DNA]</scope>
    <source>
        <strain evidence="1">HS-6</strain>
    </source>
</reference>
<accession>G5JTJ2</accession>
<keyword evidence="2" id="KW-1185">Reference proteome</keyword>
<dbReference type="AlphaFoldDB" id="G5JTJ2"/>
<gene>
    <name evidence="1" type="ORF">STRCR_1089</name>
</gene>
<dbReference type="EMBL" id="AEUV02000002">
    <property type="protein sequence ID" value="EHI73545.1"/>
    <property type="molecule type" value="Genomic_DNA"/>
</dbReference>
<proteinExistence type="predicted"/>
<protein>
    <submittedName>
        <fullName evidence="1">Uncharacterized protein</fullName>
    </submittedName>
</protein>